<feature type="region of interest" description="Disordered" evidence="3">
    <location>
        <begin position="1"/>
        <end position="25"/>
    </location>
</feature>
<dbReference type="SUPFAM" id="SSF56801">
    <property type="entry name" value="Acetyl-CoA synthetase-like"/>
    <property type="match status" value="1"/>
</dbReference>
<dbReference type="Gene3D" id="3.30.300.30">
    <property type="match status" value="1"/>
</dbReference>
<dbReference type="InterPro" id="IPR042099">
    <property type="entry name" value="ANL_N_sf"/>
</dbReference>
<dbReference type="Pfam" id="PF00501">
    <property type="entry name" value="AMP-binding"/>
    <property type="match status" value="1"/>
</dbReference>
<feature type="domain" description="AMP-dependent synthetase/ligase" evidence="4">
    <location>
        <begin position="36"/>
        <end position="371"/>
    </location>
</feature>
<dbReference type="InterPro" id="IPR025110">
    <property type="entry name" value="AMP-bd_C"/>
</dbReference>
<name>A0A7Y6I346_9ACTN</name>
<evidence type="ECO:0000256" key="1">
    <source>
        <dbReference type="ARBA" id="ARBA00006432"/>
    </source>
</evidence>
<evidence type="ECO:0000256" key="3">
    <source>
        <dbReference type="SAM" id="MobiDB-lite"/>
    </source>
</evidence>
<keyword evidence="2" id="KW-0436">Ligase</keyword>
<organism evidence="6 7">
    <name type="scientific">Nonomuraea montanisoli</name>
    <dbReference type="NCBI Taxonomy" id="2741721"/>
    <lineage>
        <taxon>Bacteria</taxon>
        <taxon>Bacillati</taxon>
        <taxon>Actinomycetota</taxon>
        <taxon>Actinomycetes</taxon>
        <taxon>Streptosporangiales</taxon>
        <taxon>Streptosporangiaceae</taxon>
        <taxon>Nonomuraea</taxon>
    </lineage>
</organism>
<dbReference type="EMBL" id="JABWGN010000002">
    <property type="protein sequence ID" value="NUW30823.1"/>
    <property type="molecule type" value="Genomic_DNA"/>
</dbReference>
<feature type="domain" description="AMP-binding enzyme C-terminal" evidence="5">
    <location>
        <begin position="429"/>
        <end position="507"/>
    </location>
</feature>
<reference evidence="6 7" key="1">
    <citation type="submission" date="2020-06" db="EMBL/GenBank/DDBJ databases">
        <title>Nonomuraea sp. SMC257, a novel actinomycete isolated from soil.</title>
        <authorList>
            <person name="Chanama M."/>
        </authorList>
    </citation>
    <scope>NUCLEOTIDE SEQUENCE [LARGE SCALE GENOMIC DNA]</scope>
    <source>
        <strain evidence="6 7">SMC257</strain>
    </source>
</reference>
<dbReference type="Proteomes" id="UP000586042">
    <property type="component" value="Unassembled WGS sequence"/>
</dbReference>
<dbReference type="InterPro" id="IPR000873">
    <property type="entry name" value="AMP-dep_synth/lig_dom"/>
</dbReference>
<dbReference type="RefSeq" id="WP_175588270.1">
    <property type="nucleotide sequence ID" value="NZ_JABWGN010000002.1"/>
</dbReference>
<evidence type="ECO:0000259" key="4">
    <source>
        <dbReference type="Pfam" id="PF00501"/>
    </source>
</evidence>
<dbReference type="InterPro" id="IPR045851">
    <property type="entry name" value="AMP-bd_C_sf"/>
</dbReference>
<evidence type="ECO:0000259" key="5">
    <source>
        <dbReference type="Pfam" id="PF13193"/>
    </source>
</evidence>
<proteinExistence type="inferred from homology"/>
<comment type="caution">
    <text evidence="6">The sequence shown here is derived from an EMBL/GenBank/DDBJ whole genome shotgun (WGS) entry which is preliminary data.</text>
</comment>
<evidence type="ECO:0000313" key="6">
    <source>
        <dbReference type="EMBL" id="NUW30823.1"/>
    </source>
</evidence>
<dbReference type="Gene3D" id="3.40.50.12780">
    <property type="entry name" value="N-terminal domain of ligase-like"/>
    <property type="match status" value="1"/>
</dbReference>
<evidence type="ECO:0000256" key="2">
    <source>
        <dbReference type="ARBA" id="ARBA00022598"/>
    </source>
</evidence>
<accession>A0A7Y6I346</accession>
<dbReference type="PANTHER" id="PTHR43201:SF5">
    <property type="entry name" value="MEDIUM-CHAIN ACYL-COA LIGASE ACSF2, MITOCHONDRIAL"/>
    <property type="match status" value="1"/>
</dbReference>
<dbReference type="PANTHER" id="PTHR43201">
    <property type="entry name" value="ACYL-COA SYNTHETASE"/>
    <property type="match status" value="1"/>
</dbReference>
<keyword evidence="7" id="KW-1185">Reference proteome</keyword>
<gene>
    <name evidence="6" type="ORF">HTZ77_05230</name>
</gene>
<dbReference type="InterPro" id="IPR020845">
    <property type="entry name" value="AMP-binding_CS"/>
</dbReference>
<dbReference type="Pfam" id="PF13193">
    <property type="entry name" value="AMP-binding_C"/>
    <property type="match status" value="1"/>
</dbReference>
<dbReference type="GO" id="GO:0031956">
    <property type="term" value="F:medium-chain fatty acid-CoA ligase activity"/>
    <property type="evidence" value="ECO:0007669"/>
    <property type="project" value="TreeGrafter"/>
</dbReference>
<comment type="similarity">
    <text evidence="1">Belongs to the ATP-dependent AMP-binding enzyme family.</text>
</comment>
<sequence length="521" mass="56061">MATGDPAATAAAGEPARTGEAGEPAGGHPPGFYALAAADPGRLAVIDADGTRTTYGELLARVNQVSHGLRARGLGAGDVVAGVLPNGLDAIVMLMATGQIGLYYVPVNWHLTAPEIAYILGDCDAGLVVTHEAYADKVPAGAETGTAGLADGRPESAPEGRAAGAVMWYTSGTTGFPKGVQRRLPGAEPEAIVPLYTWFLGEVVDLTPGRDVHLVTSPMYHSAPCAHTQFALHLGHTVVITARFEPVHVLELIQRHRVTNAMMVPTMFHRMLQLPREVREAYDVSSLRQVIHTAAACPVAVKREIMEWWGPVLYEYYGSTESTIAFAVKPEEWLARPGTVGRPAPTFEVRILDDAGRELPPGEPGMVYVKSGLGRFEYRKDPAKTAASMRGEWYAPGDIGYLDKDGYLFLCDRRTDLIVSGGVNIYPAEVEAALLEHPAVADVAVIGVPDEEWGHRVVALVQPVEGVTPGPELTAALLEHCAPRLARFKHPRVVEYRDSLPRTPTGKLSRSRVREAYLAQQ</sequence>
<dbReference type="AlphaFoldDB" id="A0A7Y6I346"/>
<dbReference type="PROSITE" id="PS00455">
    <property type="entry name" value="AMP_BINDING"/>
    <property type="match status" value="1"/>
</dbReference>
<dbReference type="GO" id="GO:0006631">
    <property type="term" value="P:fatty acid metabolic process"/>
    <property type="evidence" value="ECO:0007669"/>
    <property type="project" value="TreeGrafter"/>
</dbReference>
<feature type="compositionally biased region" description="Low complexity" evidence="3">
    <location>
        <begin position="1"/>
        <end position="23"/>
    </location>
</feature>
<protein>
    <submittedName>
        <fullName evidence="6">AMP-binding protein</fullName>
    </submittedName>
</protein>
<evidence type="ECO:0000313" key="7">
    <source>
        <dbReference type="Proteomes" id="UP000586042"/>
    </source>
</evidence>